<gene>
    <name evidence="2" type="ORF">SAMN04487988_101529</name>
</gene>
<reference evidence="3" key="1">
    <citation type="submission" date="2016-10" db="EMBL/GenBank/DDBJ databases">
        <authorList>
            <person name="Varghese N."/>
            <person name="Submissions S."/>
        </authorList>
    </citation>
    <scope>NUCLEOTIDE SEQUENCE [LARGE SCALE GENOMIC DNA]</scope>
    <source>
        <strain evidence="3">DSM 19315</strain>
    </source>
</reference>
<evidence type="ECO:0000313" key="2">
    <source>
        <dbReference type="EMBL" id="SFG13509.1"/>
    </source>
</evidence>
<evidence type="ECO:0000256" key="1">
    <source>
        <dbReference type="SAM" id="SignalP"/>
    </source>
</evidence>
<proteinExistence type="predicted"/>
<sequence>MRKLILLFIFIFAIGSAAEARPETKTFLVLFKSKELKASKTNLKSIEAQFSSFSTRSYSGNSELALLIEIPSCDFDECFLGQFLIDTGTKKNIQLQELAFRLFDMTQNERELDLIVKTYDSKKSKKSGALFKSIP</sequence>
<protein>
    <submittedName>
        <fullName evidence="2">Uncharacterized protein</fullName>
    </submittedName>
</protein>
<dbReference type="STRING" id="435880.SAMN04487988_101529"/>
<name>A0A1I2PEH0_9BACT</name>
<dbReference type="Proteomes" id="UP000199642">
    <property type="component" value="Unassembled WGS sequence"/>
</dbReference>
<accession>A0A1I2PEH0</accession>
<feature type="signal peptide" evidence="1">
    <location>
        <begin position="1"/>
        <end position="20"/>
    </location>
</feature>
<keyword evidence="3" id="KW-1185">Reference proteome</keyword>
<organism evidence="2 3">
    <name type="scientific">Algoriphagus hitonicola</name>
    <dbReference type="NCBI Taxonomy" id="435880"/>
    <lineage>
        <taxon>Bacteria</taxon>
        <taxon>Pseudomonadati</taxon>
        <taxon>Bacteroidota</taxon>
        <taxon>Cytophagia</taxon>
        <taxon>Cytophagales</taxon>
        <taxon>Cyclobacteriaceae</taxon>
        <taxon>Algoriphagus</taxon>
    </lineage>
</organism>
<feature type="chain" id="PRO_5011761784" evidence="1">
    <location>
        <begin position="21"/>
        <end position="135"/>
    </location>
</feature>
<evidence type="ECO:0000313" key="3">
    <source>
        <dbReference type="Proteomes" id="UP000199642"/>
    </source>
</evidence>
<dbReference type="AlphaFoldDB" id="A0A1I2PEH0"/>
<keyword evidence="1" id="KW-0732">Signal</keyword>
<dbReference type="RefSeq" id="WP_092788679.1">
    <property type="nucleotide sequence ID" value="NZ_FOPC01000001.1"/>
</dbReference>
<dbReference type="EMBL" id="FOPC01000001">
    <property type="protein sequence ID" value="SFG13509.1"/>
    <property type="molecule type" value="Genomic_DNA"/>
</dbReference>
<dbReference type="OrthoDB" id="826810at2"/>